<dbReference type="Proteomes" id="UP000247702">
    <property type="component" value="Unassembled WGS sequence"/>
</dbReference>
<evidence type="ECO:0000313" key="2">
    <source>
        <dbReference type="Proteomes" id="UP000247702"/>
    </source>
</evidence>
<organism evidence="1 2">
    <name type="scientific">Rhizophagus clarus</name>
    <dbReference type="NCBI Taxonomy" id="94130"/>
    <lineage>
        <taxon>Eukaryota</taxon>
        <taxon>Fungi</taxon>
        <taxon>Fungi incertae sedis</taxon>
        <taxon>Mucoromycota</taxon>
        <taxon>Glomeromycotina</taxon>
        <taxon>Glomeromycetes</taxon>
        <taxon>Glomerales</taxon>
        <taxon>Glomeraceae</taxon>
        <taxon>Rhizophagus</taxon>
    </lineage>
</organism>
<evidence type="ECO:0000313" key="1">
    <source>
        <dbReference type="EMBL" id="GBC08327.1"/>
    </source>
</evidence>
<keyword evidence="2" id="KW-1185">Reference proteome</keyword>
<reference evidence="1 2" key="1">
    <citation type="submission" date="2017-11" db="EMBL/GenBank/DDBJ databases">
        <title>The genome of Rhizophagus clarus HR1 reveals common genetic basis of auxotrophy among arbuscular mycorrhizal fungi.</title>
        <authorList>
            <person name="Kobayashi Y."/>
        </authorList>
    </citation>
    <scope>NUCLEOTIDE SEQUENCE [LARGE SCALE GENOMIC DNA]</scope>
    <source>
        <strain evidence="1 2">HR1</strain>
    </source>
</reference>
<protein>
    <submittedName>
        <fullName evidence="1">Uncharacterized protein</fullName>
    </submittedName>
</protein>
<proteinExistence type="predicted"/>
<comment type="caution">
    <text evidence="1">The sequence shown here is derived from an EMBL/GenBank/DDBJ whole genome shotgun (WGS) entry which is preliminary data.</text>
</comment>
<dbReference type="STRING" id="94130.A0A2Z6SME8"/>
<dbReference type="AlphaFoldDB" id="A0A2Z6SME8"/>
<accession>A0A2Z6SME8</accession>
<name>A0A2Z6SME8_9GLOM</name>
<sequence>MSESSFDSQFTNMLARRFLDSKELKMDSGEICSWASAKRRNEGRSITLRARVGQKRDFRGTLKRSINKLEVITGLRSGGLPEPHRKKILLDSLDLSITMRDILHEFFKSNTYSPDDDLHSLFILGVHSWGWNHQILAMDCKGTNICRFGKLYSTELPNSTRTLACLEKFYIEMKNIKATTHFISDKANDIALSHAQVYRRRNQKDKEREMT</sequence>
<gene>
    <name evidence="1" type="ORF">RclHR1_08030004</name>
</gene>
<dbReference type="EMBL" id="BEXD01004208">
    <property type="protein sequence ID" value="GBC08327.1"/>
    <property type="molecule type" value="Genomic_DNA"/>
</dbReference>